<evidence type="ECO:0000256" key="10">
    <source>
        <dbReference type="ARBA" id="ARBA00047899"/>
    </source>
</evidence>
<protein>
    <recommendedName>
        <fullName evidence="1">non-specific serine/threonine protein kinase</fullName>
        <ecNumber evidence="1">2.7.11.1</ecNumber>
    </recommendedName>
</protein>
<dbReference type="PANTHER" id="PTHR32099">
    <property type="entry name" value="CYSTEINE-RICH REPEAT SECRETORY PROTEIN"/>
    <property type="match status" value="1"/>
</dbReference>
<dbReference type="PROSITE" id="PS51473">
    <property type="entry name" value="GNK2"/>
    <property type="match status" value="3"/>
</dbReference>
<dbReference type="GO" id="GO:0004674">
    <property type="term" value="F:protein serine/threonine kinase activity"/>
    <property type="evidence" value="ECO:0007669"/>
    <property type="project" value="UniProtKB-KW"/>
</dbReference>
<feature type="domain" description="Gnk2-homologous" evidence="15">
    <location>
        <begin position="1"/>
        <end position="48"/>
    </location>
</feature>
<evidence type="ECO:0000256" key="1">
    <source>
        <dbReference type="ARBA" id="ARBA00012513"/>
    </source>
</evidence>
<dbReference type="Pfam" id="PF01657">
    <property type="entry name" value="Stress-antifung"/>
    <property type="match status" value="3"/>
</dbReference>
<evidence type="ECO:0000259" key="14">
    <source>
        <dbReference type="PROSITE" id="PS50011"/>
    </source>
</evidence>
<dbReference type="AlphaFoldDB" id="A0A834XAT8"/>
<keyword evidence="2" id="KW-0723">Serine/threonine-protein kinase</keyword>
<keyword evidence="7 16" id="KW-0418">Kinase</keyword>
<keyword evidence="13" id="KW-0472">Membrane</keyword>
<keyword evidence="5" id="KW-0677">Repeat</keyword>
<dbReference type="OrthoDB" id="1429918at2759"/>
<evidence type="ECO:0000256" key="2">
    <source>
        <dbReference type="ARBA" id="ARBA00022527"/>
    </source>
</evidence>
<evidence type="ECO:0000256" key="5">
    <source>
        <dbReference type="ARBA" id="ARBA00022737"/>
    </source>
</evidence>
<dbReference type="CDD" id="cd23509">
    <property type="entry name" value="Gnk2-like"/>
    <property type="match status" value="3"/>
</dbReference>
<dbReference type="EMBL" id="JAAIUW010000002">
    <property type="protein sequence ID" value="KAF7840679.1"/>
    <property type="molecule type" value="Genomic_DNA"/>
</dbReference>
<evidence type="ECO:0000313" key="16">
    <source>
        <dbReference type="EMBL" id="KAF7840679.1"/>
    </source>
</evidence>
<keyword evidence="16" id="KW-0675">Receptor</keyword>
<evidence type="ECO:0000256" key="6">
    <source>
        <dbReference type="ARBA" id="ARBA00022741"/>
    </source>
</evidence>
<keyword evidence="3" id="KW-0808">Transferase</keyword>
<evidence type="ECO:0000313" key="17">
    <source>
        <dbReference type="Proteomes" id="UP000634136"/>
    </source>
</evidence>
<dbReference type="PROSITE" id="PS50011">
    <property type="entry name" value="PROTEIN_KINASE_DOM"/>
    <property type="match status" value="1"/>
</dbReference>
<sequence>MCRGDVPSQICHDCLQIASQRIVAKCPYKKEAIIWYEECMLRYSDRPFFSTLQKDPNTGFVFPESNVTEKQVLEDTVNGVVEEATKSSAKFAIKEAYFVSSSTNKTLYTLAQCTPDLSTKDCHDCLHDIILKLWSPDLAVYGYSFQGGEIFYPNCNFMFGLQRFYYNNNMVPLSSIYFPSEGAPAIVWYEVCMLRYSNHYFFSKLDTSPKFNESMNTIQNQPDNFNQQLAPTLDKLVEEATKTGHVVAKDRKFFATEEVGSSSDTDWERLYTLAQCTPDLSKEDCATCLNNIVEEIKSCCLGMRSVIFMYPSCNMRFQSYPFYNIKDNNAVAEAPTPTPTPSDMFSSSTNKGKEEGQSRTIIKVVVVVLIIVSVILFCFAYYMILRRKKSRRYKAMLEENCTQRKRVLNWLERYKIIAGIARGILYLHEHSSLKVIHRDLKPSNILLDDEMNPKISDFGMAKMVAISETEGSTNRIVGTHCHGSQHIDGLLSYAWKQWRGGNWSDIFDSDMKEVESYSNEVNRCIQIGLLCVQENPDARPSMNTIVQYLSNDSIQLPFPQEPAFFGRMGQPTIGGMESRPEEHATNDSEPCSINEMSLSNFFPR</sequence>
<dbReference type="FunFam" id="1.10.510.10:FF:001023">
    <property type="entry name" value="Os07g0541700 protein"/>
    <property type="match status" value="1"/>
</dbReference>
<keyword evidence="13" id="KW-0812">Transmembrane</keyword>
<comment type="caution">
    <text evidence="16">The sequence shown here is derived from an EMBL/GenBank/DDBJ whole genome shotgun (WGS) entry which is preliminary data.</text>
</comment>
<evidence type="ECO:0000256" key="4">
    <source>
        <dbReference type="ARBA" id="ARBA00022729"/>
    </source>
</evidence>
<keyword evidence="13" id="KW-1133">Transmembrane helix</keyword>
<dbReference type="SUPFAM" id="SSF56112">
    <property type="entry name" value="Protein kinase-like (PK-like)"/>
    <property type="match status" value="1"/>
</dbReference>
<evidence type="ECO:0000256" key="12">
    <source>
        <dbReference type="SAM" id="MobiDB-lite"/>
    </source>
</evidence>
<keyword evidence="9" id="KW-0325">Glycoprotein</keyword>
<accession>A0A834XAT8</accession>
<organism evidence="16 17">
    <name type="scientific">Senna tora</name>
    <dbReference type="NCBI Taxonomy" id="362788"/>
    <lineage>
        <taxon>Eukaryota</taxon>
        <taxon>Viridiplantae</taxon>
        <taxon>Streptophyta</taxon>
        <taxon>Embryophyta</taxon>
        <taxon>Tracheophyta</taxon>
        <taxon>Spermatophyta</taxon>
        <taxon>Magnoliopsida</taxon>
        <taxon>eudicotyledons</taxon>
        <taxon>Gunneridae</taxon>
        <taxon>Pentapetalae</taxon>
        <taxon>rosids</taxon>
        <taxon>fabids</taxon>
        <taxon>Fabales</taxon>
        <taxon>Fabaceae</taxon>
        <taxon>Caesalpinioideae</taxon>
        <taxon>Cassia clade</taxon>
        <taxon>Senna</taxon>
    </lineage>
</organism>
<comment type="catalytic activity">
    <reaction evidence="11">
        <text>L-seryl-[protein] + ATP = O-phospho-L-seryl-[protein] + ADP + H(+)</text>
        <dbReference type="Rhea" id="RHEA:17989"/>
        <dbReference type="Rhea" id="RHEA-COMP:9863"/>
        <dbReference type="Rhea" id="RHEA-COMP:11604"/>
        <dbReference type="ChEBI" id="CHEBI:15378"/>
        <dbReference type="ChEBI" id="CHEBI:29999"/>
        <dbReference type="ChEBI" id="CHEBI:30616"/>
        <dbReference type="ChEBI" id="CHEBI:83421"/>
        <dbReference type="ChEBI" id="CHEBI:456216"/>
        <dbReference type="EC" id="2.7.11.1"/>
    </reaction>
</comment>
<name>A0A834XAT8_9FABA</name>
<dbReference type="GO" id="GO:0005524">
    <property type="term" value="F:ATP binding"/>
    <property type="evidence" value="ECO:0007669"/>
    <property type="project" value="UniProtKB-KW"/>
</dbReference>
<keyword evidence="17" id="KW-1185">Reference proteome</keyword>
<gene>
    <name evidence="16" type="ORF">G2W53_002977</name>
</gene>
<dbReference type="EC" id="2.7.11.1" evidence="1"/>
<feature type="domain" description="Gnk2-homologous" evidence="15">
    <location>
        <begin position="207"/>
        <end position="322"/>
    </location>
</feature>
<reference evidence="16" key="1">
    <citation type="submission" date="2020-09" db="EMBL/GenBank/DDBJ databases">
        <title>Genome-Enabled Discovery of Anthraquinone Biosynthesis in Senna tora.</title>
        <authorList>
            <person name="Kang S.-H."/>
            <person name="Pandey R.P."/>
            <person name="Lee C.-M."/>
            <person name="Sim J.-S."/>
            <person name="Jeong J.-T."/>
            <person name="Choi B.-S."/>
            <person name="Jung M."/>
            <person name="Ginzburg D."/>
            <person name="Zhao K."/>
            <person name="Won S.Y."/>
            <person name="Oh T.-J."/>
            <person name="Yu Y."/>
            <person name="Kim N.-H."/>
            <person name="Lee O.R."/>
            <person name="Lee T.-H."/>
            <person name="Bashyal P."/>
            <person name="Kim T.-S."/>
            <person name="Lee W.-H."/>
            <person name="Kawkins C."/>
            <person name="Kim C.-K."/>
            <person name="Kim J.S."/>
            <person name="Ahn B.O."/>
            <person name="Rhee S.Y."/>
            <person name="Sohng J.K."/>
        </authorList>
    </citation>
    <scope>NUCLEOTIDE SEQUENCE</scope>
    <source>
        <tissue evidence="16">Leaf</tissue>
    </source>
</reference>
<feature type="domain" description="Gnk2-homologous" evidence="15">
    <location>
        <begin position="49"/>
        <end position="164"/>
    </location>
</feature>
<keyword evidence="8" id="KW-0067">ATP-binding</keyword>
<dbReference type="Gene3D" id="1.10.510.10">
    <property type="entry name" value="Transferase(Phosphotransferase) domain 1"/>
    <property type="match status" value="2"/>
</dbReference>
<comment type="catalytic activity">
    <reaction evidence="10">
        <text>L-threonyl-[protein] + ATP = O-phospho-L-threonyl-[protein] + ADP + H(+)</text>
        <dbReference type="Rhea" id="RHEA:46608"/>
        <dbReference type="Rhea" id="RHEA-COMP:11060"/>
        <dbReference type="Rhea" id="RHEA-COMP:11605"/>
        <dbReference type="ChEBI" id="CHEBI:15378"/>
        <dbReference type="ChEBI" id="CHEBI:30013"/>
        <dbReference type="ChEBI" id="CHEBI:30616"/>
        <dbReference type="ChEBI" id="CHEBI:61977"/>
        <dbReference type="ChEBI" id="CHEBI:456216"/>
        <dbReference type="EC" id="2.7.11.1"/>
    </reaction>
</comment>
<dbReference type="InterPro" id="IPR002902">
    <property type="entry name" value="GNK2"/>
</dbReference>
<dbReference type="Proteomes" id="UP000634136">
    <property type="component" value="Unassembled WGS sequence"/>
</dbReference>
<evidence type="ECO:0000256" key="3">
    <source>
        <dbReference type="ARBA" id="ARBA00022679"/>
    </source>
</evidence>
<evidence type="ECO:0000256" key="9">
    <source>
        <dbReference type="ARBA" id="ARBA00023180"/>
    </source>
</evidence>
<evidence type="ECO:0000259" key="15">
    <source>
        <dbReference type="PROSITE" id="PS51473"/>
    </source>
</evidence>
<dbReference type="SMART" id="SM00220">
    <property type="entry name" value="S_TKc"/>
    <property type="match status" value="1"/>
</dbReference>
<evidence type="ECO:0000256" key="8">
    <source>
        <dbReference type="ARBA" id="ARBA00022840"/>
    </source>
</evidence>
<evidence type="ECO:0000256" key="11">
    <source>
        <dbReference type="ARBA" id="ARBA00048679"/>
    </source>
</evidence>
<dbReference type="PROSITE" id="PS00108">
    <property type="entry name" value="PROTEIN_KINASE_ST"/>
    <property type="match status" value="1"/>
</dbReference>
<keyword evidence="4" id="KW-0732">Signal</keyword>
<dbReference type="InterPro" id="IPR011009">
    <property type="entry name" value="Kinase-like_dom_sf"/>
</dbReference>
<dbReference type="PANTHER" id="PTHR32099:SF110">
    <property type="entry name" value="CYSTEINE-RICH RECEPTOR-KINASE-LIKE PROTEIN"/>
    <property type="match status" value="1"/>
</dbReference>
<dbReference type="Gene3D" id="3.30.430.20">
    <property type="entry name" value="Gnk2 domain, C-X8-C-X2-C motif"/>
    <property type="match status" value="3"/>
</dbReference>
<keyword evidence="6" id="KW-0547">Nucleotide-binding</keyword>
<feature type="region of interest" description="Disordered" evidence="12">
    <location>
        <begin position="333"/>
        <end position="353"/>
    </location>
</feature>
<proteinExistence type="predicted"/>
<feature type="domain" description="Protein kinase" evidence="14">
    <location>
        <begin position="293"/>
        <end position="604"/>
    </location>
</feature>
<evidence type="ECO:0000256" key="7">
    <source>
        <dbReference type="ARBA" id="ARBA00022777"/>
    </source>
</evidence>
<dbReference type="InterPro" id="IPR038408">
    <property type="entry name" value="GNK2_sf"/>
</dbReference>
<dbReference type="Pfam" id="PF00069">
    <property type="entry name" value="Pkinase"/>
    <property type="match status" value="1"/>
</dbReference>
<dbReference type="InterPro" id="IPR000719">
    <property type="entry name" value="Prot_kinase_dom"/>
</dbReference>
<evidence type="ECO:0000256" key="13">
    <source>
        <dbReference type="SAM" id="Phobius"/>
    </source>
</evidence>
<feature type="transmembrane region" description="Helical" evidence="13">
    <location>
        <begin position="361"/>
        <end position="384"/>
    </location>
</feature>
<dbReference type="InterPro" id="IPR008271">
    <property type="entry name" value="Ser/Thr_kinase_AS"/>
</dbReference>